<keyword evidence="1" id="KW-1133">Transmembrane helix</keyword>
<accession>A0ABR3RAM1</accession>
<comment type="caution">
    <text evidence="2">The sequence shown here is derived from an EMBL/GenBank/DDBJ whole genome shotgun (WGS) entry which is preliminary data.</text>
</comment>
<keyword evidence="1" id="KW-0812">Transmembrane</keyword>
<dbReference type="EMBL" id="JAKJXO020000008">
    <property type="protein sequence ID" value="KAL1601489.1"/>
    <property type="molecule type" value="Genomic_DNA"/>
</dbReference>
<sequence>MAELEIAEAIRLISSRSQIEIESAFLEAFASPSPDLSPEDIASLTSWWNSPEAQFQRLLRGDLTHLGPPEPGIQYFEHRHTYPDGTQGNIGIPYRKLLQPRAQAYASPKADRKKLATALSALIEATAKCGIPRSPADKLANEAKIEAAIKGALTRYAVKTAMVNGAWQSAALTAVFDFRHIVDGEFKKYLINIGISGLYGGTIGGLSSWINHPFFSNGLVLGVIVGSAFNTVNLVSTGDWARFGKSLGINVVGGTTAWGLGSAGFYIGGRCGPLGAAVGGIVGGIFGGLAGRWGAVEWLGLGGRTEHEVKTMFKAIKEQLNTAGLEPDPSLSPNEVIDRMIGTNGGSSESFPVRITGSMASSVTELRDVLLDMRKASPRVFATFLESLRAADSSL</sequence>
<feature type="transmembrane region" description="Helical" evidence="1">
    <location>
        <begin position="189"/>
        <end position="210"/>
    </location>
</feature>
<dbReference type="Proteomes" id="UP001521785">
    <property type="component" value="Unassembled WGS sequence"/>
</dbReference>
<feature type="transmembrane region" description="Helical" evidence="1">
    <location>
        <begin position="216"/>
        <end position="235"/>
    </location>
</feature>
<evidence type="ECO:0000256" key="1">
    <source>
        <dbReference type="SAM" id="Phobius"/>
    </source>
</evidence>
<proteinExistence type="predicted"/>
<feature type="transmembrane region" description="Helical" evidence="1">
    <location>
        <begin position="247"/>
        <end position="268"/>
    </location>
</feature>
<name>A0ABR3RAM1_9PLEO</name>
<keyword evidence="3" id="KW-1185">Reference proteome</keyword>
<reference evidence="2 3" key="1">
    <citation type="submission" date="2024-02" db="EMBL/GenBank/DDBJ databases">
        <title>De novo assembly and annotation of 12 fungi associated with fruit tree decline syndrome in Ontario, Canada.</title>
        <authorList>
            <person name="Sulman M."/>
            <person name="Ellouze W."/>
            <person name="Ilyukhin E."/>
        </authorList>
    </citation>
    <scope>NUCLEOTIDE SEQUENCE [LARGE SCALE GENOMIC DNA]</scope>
    <source>
        <strain evidence="2 3">M42-189</strain>
    </source>
</reference>
<protein>
    <submittedName>
        <fullName evidence="2">Uncharacterized protein</fullName>
    </submittedName>
</protein>
<evidence type="ECO:0000313" key="2">
    <source>
        <dbReference type="EMBL" id="KAL1601489.1"/>
    </source>
</evidence>
<keyword evidence="1" id="KW-0472">Membrane</keyword>
<evidence type="ECO:0000313" key="3">
    <source>
        <dbReference type="Proteomes" id="UP001521785"/>
    </source>
</evidence>
<gene>
    <name evidence="2" type="ORF">SLS60_006404</name>
</gene>
<organism evidence="2 3">
    <name type="scientific">Paraconiothyrium brasiliense</name>
    <dbReference type="NCBI Taxonomy" id="300254"/>
    <lineage>
        <taxon>Eukaryota</taxon>
        <taxon>Fungi</taxon>
        <taxon>Dikarya</taxon>
        <taxon>Ascomycota</taxon>
        <taxon>Pezizomycotina</taxon>
        <taxon>Dothideomycetes</taxon>
        <taxon>Pleosporomycetidae</taxon>
        <taxon>Pleosporales</taxon>
        <taxon>Massarineae</taxon>
        <taxon>Didymosphaeriaceae</taxon>
        <taxon>Paraconiothyrium</taxon>
    </lineage>
</organism>
<feature type="transmembrane region" description="Helical" evidence="1">
    <location>
        <begin position="274"/>
        <end position="295"/>
    </location>
</feature>